<dbReference type="InterPro" id="IPR011761">
    <property type="entry name" value="ATP-grasp"/>
</dbReference>
<dbReference type="PROSITE" id="PS01217">
    <property type="entry name" value="SUCCINYL_COA_LIG_3"/>
    <property type="match status" value="1"/>
</dbReference>
<comment type="caution">
    <text evidence="8">The sequence shown here is derived from an EMBL/GenBank/DDBJ whole genome shotgun (WGS) entry which is preliminary data.</text>
</comment>
<reference evidence="9" key="1">
    <citation type="journal article" date="2019" name="Int. J. Syst. Evol. Microbiol.">
        <title>The Global Catalogue of Microorganisms (GCM) 10K type strain sequencing project: providing services to taxonomists for standard genome sequencing and annotation.</title>
        <authorList>
            <consortium name="The Broad Institute Genomics Platform"/>
            <consortium name="The Broad Institute Genome Sequencing Center for Infectious Disease"/>
            <person name="Wu L."/>
            <person name="Ma J."/>
        </authorList>
    </citation>
    <scope>NUCLEOTIDE SEQUENCE [LARGE SCALE GENOMIC DNA]</scope>
    <source>
        <strain evidence="9">CGMCC 4.7330</strain>
    </source>
</reference>
<dbReference type="NCBIfam" id="NF001913">
    <property type="entry name" value="PRK00696.1"/>
    <property type="match status" value="1"/>
</dbReference>
<dbReference type="InterPro" id="IPR005809">
    <property type="entry name" value="Succ_CoA_ligase-like_bsu"/>
</dbReference>
<accession>A0ABV8DLE0</accession>
<evidence type="ECO:0000256" key="2">
    <source>
        <dbReference type="ARBA" id="ARBA00022723"/>
    </source>
</evidence>
<dbReference type="NCBIfam" id="TIGR01016">
    <property type="entry name" value="sucCoAbeta"/>
    <property type="match status" value="1"/>
</dbReference>
<comment type="caution">
    <text evidence="5">Lacks conserved residue(s) required for the propagation of feature annotation.</text>
</comment>
<feature type="binding site" evidence="5">
    <location>
        <position position="99"/>
    </location>
    <ligand>
        <name>ATP</name>
        <dbReference type="ChEBI" id="CHEBI:30616"/>
    </ligand>
</feature>
<comment type="catalytic activity">
    <reaction evidence="5">
        <text>GTP + succinate + CoA = succinyl-CoA + GDP + phosphate</text>
        <dbReference type="Rhea" id="RHEA:22120"/>
        <dbReference type="ChEBI" id="CHEBI:30031"/>
        <dbReference type="ChEBI" id="CHEBI:37565"/>
        <dbReference type="ChEBI" id="CHEBI:43474"/>
        <dbReference type="ChEBI" id="CHEBI:57287"/>
        <dbReference type="ChEBI" id="CHEBI:57292"/>
        <dbReference type="ChEBI" id="CHEBI:58189"/>
    </reaction>
</comment>
<comment type="subunit">
    <text evidence="5">Heterotetramer of two alpha and two beta subunits.</text>
</comment>
<keyword evidence="5" id="KW-0816">Tricarboxylic acid cycle</keyword>
<feature type="binding site" evidence="5">
    <location>
        <position position="256"/>
    </location>
    <ligand>
        <name>substrate</name>
        <note>ligand shared with subunit alpha</note>
    </ligand>
</feature>
<dbReference type="InterPro" id="IPR017866">
    <property type="entry name" value="Succ-CoA_synthase_bsu_CS"/>
</dbReference>
<organism evidence="8 9">
    <name type="scientific">Nocardia jiangsuensis</name>
    <dbReference type="NCBI Taxonomy" id="1691563"/>
    <lineage>
        <taxon>Bacteria</taxon>
        <taxon>Bacillati</taxon>
        <taxon>Actinomycetota</taxon>
        <taxon>Actinomycetes</taxon>
        <taxon>Mycobacteriales</taxon>
        <taxon>Nocardiaceae</taxon>
        <taxon>Nocardia</taxon>
    </lineage>
</organism>
<evidence type="ECO:0000256" key="4">
    <source>
        <dbReference type="ARBA" id="ARBA00022842"/>
    </source>
</evidence>
<evidence type="ECO:0000256" key="6">
    <source>
        <dbReference type="PROSITE-ProRule" id="PRU00409"/>
    </source>
</evidence>
<proteinExistence type="inferred from homology"/>
<dbReference type="Gene3D" id="3.30.1490.20">
    <property type="entry name" value="ATP-grasp fold, A domain"/>
    <property type="match status" value="1"/>
</dbReference>
<dbReference type="RefSeq" id="WP_378610233.1">
    <property type="nucleotide sequence ID" value="NZ_JBHSAX010000002.1"/>
</dbReference>
<comment type="catalytic activity">
    <reaction evidence="5">
        <text>succinate + ATP + CoA = succinyl-CoA + ADP + phosphate</text>
        <dbReference type="Rhea" id="RHEA:17661"/>
        <dbReference type="ChEBI" id="CHEBI:30031"/>
        <dbReference type="ChEBI" id="CHEBI:30616"/>
        <dbReference type="ChEBI" id="CHEBI:43474"/>
        <dbReference type="ChEBI" id="CHEBI:57287"/>
        <dbReference type="ChEBI" id="CHEBI:57292"/>
        <dbReference type="ChEBI" id="CHEBI:456216"/>
        <dbReference type="EC" id="6.2.1.5"/>
    </reaction>
</comment>
<keyword evidence="9" id="KW-1185">Reference proteome</keyword>
<dbReference type="InterPro" id="IPR005811">
    <property type="entry name" value="SUCC_ACL_C"/>
</dbReference>
<feature type="domain" description="ATP-grasp" evidence="7">
    <location>
        <begin position="9"/>
        <end position="219"/>
    </location>
</feature>
<keyword evidence="3 5" id="KW-0547">Nucleotide-binding</keyword>
<dbReference type="InterPro" id="IPR016102">
    <property type="entry name" value="Succinyl-CoA_synth-like"/>
</dbReference>
<comment type="cofactor">
    <cofactor evidence="5">
        <name>Mg(2+)</name>
        <dbReference type="ChEBI" id="CHEBI:18420"/>
    </cofactor>
    <text evidence="5">Binds 1 Mg(2+) ion per subunit.</text>
</comment>
<evidence type="ECO:0000256" key="5">
    <source>
        <dbReference type="HAMAP-Rule" id="MF_00558"/>
    </source>
</evidence>
<dbReference type="Pfam" id="PF08442">
    <property type="entry name" value="ATP-grasp_2"/>
    <property type="match status" value="1"/>
</dbReference>
<evidence type="ECO:0000256" key="3">
    <source>
        <dbReference type="ARBA" id="ARBA00022741"/>
    </source>
</evidence>
<keyword evidence="5 6" id="KW-0067">ATP-binding</keyword>
<feature type="binding site" evidence="5">
    <location>
        <position position="191"/>
    </location>
    <ligand>
        <name>Mg(2+)</name>
        <dbReference type="ChEBI" id="CHEBI:18420"/>
    </ligand>
</feature>
<dbReference type="InterPro" id="IPR013815">
    <property type="entry name" value="ATP_grasp_subdomain_1"/>
</dbReference>
<evidence type="ECO:0000259" key="7">
    <source>
        <dbReference type="PROSITE" id="PS50975"/>
    </source>
</evidence>
<dbReference type="PIRSF" id="PIRSF001554">
    <property type="entry name" value="SucCS_beta"/>
    <property type="match status" value="1"/>
</dbReference>
<feature type="binding site" evidence="5">
    <location>
        <begin position="318"/>
        <end position="320"/>
    </location>
    <ligand>
        <name>substrate</name>
        <note>ligand shared with subunit alpha</note>
    </ligand>
</feature>
<comment type="function">
    <text evidence="5">Succinyl-CoA synthetase functions in the citric acid cycle (TCA), coupling the hydrolysis of succinyl-CoA to the synthesis of either ATP or GTP and thus represents the only step of substrate-level phosphorylation in the TCA. The beta subunit provides nucleotide specificity of the enzyme and binds the substrate succinate, while the binding sites for coenzyme A and phosphate are found in the alpha subunit.</text>
</comment>
<dbReference type="PANTHER" id="PTHR11815">
    <property type="entry name" value="SUCCINYL-COA SYNTHETASE BETA CHAIN"/>
    <property type="match status" value="1"/>
</dbReference>
<dbReference type="PANTHER" id="PTHR11815:SF10">
    <property type="entry name" value="SUCCINATE--COA LIGASE [GDP-FORMING] SUBUNIT BETA, MITOCHONDRIAL"/>
    <property type="match status" value="1"/>
</dbReference>
<evidence type="ECO:0000313" key="8">
    <source>
        <dbReference type="EMBL" id="MFC3960452.1"/>
    </source>
</evidence>
<evidence type="ECO:0000313" key="9">
    <source>
        <dbReference type="Proteomes" id="UP001595696"/>
    </source>
</evidence>
<sequence length="388" mass="41046">MDLFEYQAKELFVKHGVPSSEGRVTDTAEDARAIAEEIGKPVMIKSQVKVGGRGKAGGVKYAATPDDAFTHASNILGLDIKGHITKKVLVAEAKDIAEEYYISFLLDRANRNYLAMCSVEGGMEIEEVAETKPDRLARISVDAVKGVDLAFARSIAEQGHLPAEVLDAAAVTIQKLWEVFVAEDATLVEVNPLVRTPQDEILALDGKVTLDENASFRHADHEAFADRDATDPLELKAKENDLNYVKLDGEVGIIGNGAGLVMSTLDVVAYAGEAHNGVKPANFLDIGGGASAEVMAAGLDVILGDEQVKSVFVNVFGGITACDAVANGIVKALEILGDAATKPLVVRLDGNRVDEGRKILADAALPQVTLAQTMDEGADKAAELAAAK</sequence>
<dbReference type="SUPFAM" id="SSF56059">
    <property type="entry name" value="Glutathione synthetase ATP-binding domain-like"/>
    <property type="match status" value="1"/>
</dbReference>
<dbReference type="EC" id="6.2.1.5" evidence="5"/>
<feature type="binding site" evidence="5">
    <location>
        <position position="45"/>
    </location>
    <ligand>
        <name>ATP</name>
        <dbReference type="ChEBI" id="CHEBI:30616"/>
    </ligand>
</feature>
<comment type="similarity">
    <text evidence="5">Belongs to the succinate/malate CoA ligase beta subunit family.</text>
</comment>
<evidence type="ECO:0000256" key="1">
    <source>
        <dbReference type="ARBA" id="ARBA00022598"/>
    </source>
</evidence>
<dbReference type="InterPro" id="IPR013650">
    <property type="entry name" value="ATP-grasp_succ-CoA_synth-type"/>
</dbReference>
<name>A0ABV8DLE0_9NOCA</name>
<dbReference type="Gene3D" id="3.30.470.20">
    <property type="entry name" value="ATP-grasp fold, B domain"/>
    <property type="match status" value="1"/>
</dbReference>
<feature type="binding site" evidence="5">
    <location>
        <position position="94"/>
    </location>
    <ligand>
        <name>ATP</name>
        <dbReference type="ChEBI" id="CHEBI:30616"/>
    </ligand>
</feature>
<dbReference type="Pfam" id="PF00549">
    <property type="entry name" value="Ligase_CoA"/>
    <property type="match status" value="1"/>
</dbReference>
<dbReference type="PROSITE" id="PS50975">
    <property type="entry name" value="ATP_GRASP"/>
    <property type="match status" value="1"/>
</dbReference>
<keyword evidence="2 5" id="KW-0479">Metal-binding</keyword>
<keyword evidence="1 5" id="KW-0436">Ligase</keyword>
<gene>
    <name evidence="5 8" type="primary">sucC</name>
    <name evidence="8" type="ORF">ACFO0B_00445</name>
</gene>
<feature type="binding site" evidence="5">
    <location>
        <begin position="52"/>
        <end position="54"/>
    </location>
    <ligand>
        <name>ATP</name>
        <dbReference type="ChEBI" id="CHEBI:30616"/>
    </ligand>
</feature>
<feature type="binding site" evidence="5">
    <location>
        <position position="205"/>
    </location>
    <ligand>
        <name>Mg(2+)</name>
        <dbReference type="ChEBI" id="CHEBI:18420"/>
    </ligand>
</feature>
<dbReference type="Proteomes" id="UP001595696">
    <property type="component" value="Unassembled WGS sequence"/>
</dbReference>
<dbReference type="EMBL" id="JBHSAX010000002">
    <property type="protein sequence ID" value="MFC3960452.1"/>
    <property type="molecule type" value="Genomic_DNA"/>
</dbReference>
<dbReference type="Gene3D" id="3.40.50.261">
    <property type="entry name" value="Succinyl-CoA synthetase domains"/>
    <property type="match status" value="1"/>
</dbReference>
<dbReference type="SUPFAM" id="SSF52210">
    <property type="entry name" value="Succinyl-CoA synthetase domains"/>
    <property type="match status" value="1"/>
</dbReference>
<protein>
    <recommendedName>
        <fullName evidence="5">Succinate--CoA ligase [ADP-forming] subunit beta</fullName>
        <ecNumber evidence="5">6.2.1.5</ecNumber>
    </recommendedName>
    <alternativeName>
        <fullName evidence="5">Succinyl-CoA synthetase subunit beta</fullName>
        <shortName evidence="5">SCS-beta</shortName>
    </alternativeName>
</protein>
<comment type="pathway">
    <text evidence="5">Carbohydrate metabolism; tricarboxylic acid cycle; succinate from succinyl-CoA (ligase route): step 1/1.</text>
</comment>
<dbReference type="GO" id="GO:0004775">
    <property type="term" value="F:succinate-CoA ligase (ADP-forming) activity"/>
    <property type="evidence" value="ECO:0007669"/>
    <property type="project" value="UniProtKB-EC"/>
</dbReference>
<keyword evidence="4 5" id="KW-0460">Magnesium</keyword>
<dbReference type="HAMAP" id="MF_00558">
    <property type="entry name" value="Succ_CoA_beta"/>
    <property type="match status" value="1"/>
</dbReference>